<organism evidence="3 4">
    <name type="scientific">Penicillium ucsense</name>
    <dbReference type="NCBI Taxonomy" id="2839758"/>
    <lineage>
        <taxon>Eukaryota</taxon>
        <taxon>Fungi</taxon>
        <taxon>Dikarya</taxon>
        <taxon>Ascomycota</taxon>
        <taxon>Pezizomycotina</taxon>
        <taxon>Eurotiomycetes</taxon>
        <taxon>Eurotiomycetidae</taxon>
        <taxon>Eurotiales</taxon>
        <taxon>Aspergillaceae</taxon>
        <taxon>Penicillium</taxon>
    </lineage>
</organism>
<dbReference type="InterPro" id="IPR017853">
    <property type="entry name" value="GH"/>
</dbReference>
<accession>A0A8J8W495</accession>
<dbReference type="SUPFAM" id="SSF51445">
    <property type="entry name" value="(Trans)glycosidases"/>
    <property type="match status" value="1"/>
</dbReference>
<dbReference type="GO" id="GO:0004553">
    <property type="term" value="F:hydrolase activity, hydrolyzing O-glycosyl compounds"/>
    <property type="evidence" value="ECO:0007669"/>
    <property type="project" value="InterPro"/>
</dbReference>
<keyword evidence="3" id="KW-0326">Glycosidase</keyword>
<evidence type="ECO:0000259" key="2">
    <source>
        <dbReference type="Pfam" id="PF14587"/>
    </source>
</evidence>
<evidence type="ECO:0000256" key="1">
    <source>
        <dbReference type="SAM" id="SignalP"/>
    </source>
</evidence>
<proteinExistence type="predicted"/>
<keyword evidence="3" id="KW-0378">Hydrolase</keyword>
<keyword evidence="4" id="KW-1185">Reference proteome</keyword>
<dbReference type="PANTHER" id="PTHR42767">
    <property type="entry name" value="ENDO-BETA-1,6-GALACTANASE"/>
    <property type="match status" value="1"/>
</dbReference>
<dbReference type="OrthoDB" id="2012278at2759"/>
<gene>
    <name evidence="3" type="ORF">PECM_004211</name>
</gene>
<dbReference type="InterPro" id="IPR039514">
    <property type="entry name" value="6GAL-like"/>
</dbReference>
<dbReference type="Pfam" id="PF14587">
    <property type="entry name" value="Glyco_hydr_30_2"/>
    <property type="match status" value="1"/>
</dbReference>
<feature type="signal peptide" evidence="1">
    <location>
        <begin position="1"/>
        <end position="25"/>
    </location>
</feature>
<dbReference type="Gene3D" id="3.20.20.80">
    <property type="entry name" value="Glycosidases"/>
    <property type="match status" value="1"/>
</dbReference>
<reference evidence="3" key="1">
    <citation type="journal article" date="2020" name="Front. Microbiol.">
        <title>Gene regulatory networks of Penicillium echinulatum 2HH and Penicillium oxalicum 114-2 inferred by a computational biology approach.</title>
        <authorList>
            <person name="Lenz A.R."/>
            <person name="Galan-Vasquez E."/>
            <person name="Balbinot E."/>
            <person name="De Abreu F.P."/>
            <person name="De Oliveira N.S."/>
            <person name="Da Rosa L.O."/>
            <person name="De Avila E Silva S."/>
            <person name="Camassola M."/>
            <person name="Dillon A.J.P."/>
            <person name="Perez-Rueda E."/>
        </authorList>
    </citation>
    <scope>NUCLEOTIDE SEQUENCE</scope>
    <source>
        <strain evidence="3">S1M29</strain>
    </source>
</reference>
<evidence type="ECO:0000313" key="4">
    <source>
        <dbReference type="Proteomes" id="UP000631181"/>
    </source>
</evidence>
<feature type="domain" description="Endo-beta-1,6-galactanase-like" evidence="2">
    <location>
        <begin position="29"/>
        <end position="270"/>
    </location>
</feature>
<protein>
    <submittedName>
        <fullName evidence="3">Galactan endo-1,6-beta-galactosidase</fullName>
        <ecNumber evidence="3">3.2.1.164</ecNumber>
    </submittedName>
</protein>
<dbReference type="EMBL" id="WIWV01000027">
    <property type="protein sequence ID" value="KAF7717394.1"/>
    <property type="molecule type" value="Genomic_DNA"/>
</dbReference>
<sequence>MKLSTSREWLFSLALTAATLPSAEADMTTTISSSTNWGTWEGFGVSLAWWAAAFGSHSELADLFFSTKTTSYNGAQVPGLGFTIARYNAGACSSNTINGSAMVVSPKMIPSRQVDSYWLDWQSSSPSSSSWNWNVDAKQRNMLSMAKARGATTFELFSNSPTWWMCINHNPSGSNDGTSNNLQSWNYDQHAVYLATIAQYAAAHWGVTFQSVEAFNEPSSGWWNGLTGTQEGCHFDVSTQATVIGNLRSELNRRGLGSTLIASSDENTYDLAISTWKNLGSAATRQVARINVHGYQYGQGRRDTLYSLASGAGKRLWNSEYGESDATGRSLVDNLLLDFRWLHPTAWVYWQAIDGGGWGLIDGDNDKLTLGAVSQKYYVLAQFARHIRPGMQILDGGSNYTVAAYDSNAHKLVIVAANWGPDQYLNFDLSHFSKPGVSGALVPRWTTQVGSGAQYVSHSDTHMSGSKFWSYFPSGAVQTFEVANVSL</sequence>
<dbReference type="InterPro" id="IPR039743">
    <property type="entry name" value="6GAL/EXGAL"/>
</dbReference>
<dbReference type="Proteomes" id="UP000631181">
    <property type="component" value="Unassembled WGS sequence"/>
</dbReference>
<keyword evidence="1" id="KW-0732">Signal</keyword>
<dbReference type="AlphaFoldDB" id="A0A8J8W495"/>
<evidence type="ECO:0000313" key="3">
    <source>
        <dbReference type="EMBL" id="KAF7717394.1"/>
    </source>
</evidence>
<dbReference type="PANTHER" id="PTHR42767:SF1">
    <property type="entry name" value="ENDO-BETA-1,6-GALACTANASE-LIKE DOMAIN-CONTAINING PROTEIN"/>
    <property type="match status" value="1"/>
</dbReference>
<comment type="caution">
    <text evidence="3">The sequence shown here is derived from an EMBL/GenBank/DDBJ whole genome shotgun (WGS) entry which is preliminary data.</text>
</comment>
<dbReference type="EC" id="3.2.1.164" evidence="3"/>
<name>A0A8J8W495_9EURO</name>
<feature type="chain" id="PRO_5035218485" evidence="1">
    <location>
        <begin position="26"/>
        <end position="487"/>
    </location>
</feature>